<dbReference type="InterPro" id="IPR004762">
    <property type="entry name" value="Amino_acid_permease_fungi"/>
</dbReference>
<keyword evidence="11" id="KW-1185">Reference proteome</keyword>
<dbReference type="FunCoup" id="A0A1E1LRP3">
    <property type="interactions" value="226"/>
</dbReference>
<feature type="transmembrane region" description="Helical" evidence="8">
    <location>
        <begin position="308"/>
        <end position="327"/>
    </location>
</feature>
<dbReference type="PROSITE" id="PS00218">
    <property type="entry name" value="AMINO_ACID_PERMEASE_1"/>
    <property type="match status" value="1"/>
</dbReference>
<feature type="transmembrane region" description="Helical" evidence="8">
    <location>
        <begin position="195"/>
        <end position="215"/>
    </location>
</feature>
<feature type="transmembrane region" description="Helical" evidence="8">
    <location>
        <begin position="478"/>
        <end position="501"/>
    </location>
</feature>
<keyword evidence="2" id="KW-0813">Transport</keyword>
<dbReference type="FunFam" id="1.20.1740.10:FF:000017">
    <property type="entry name" value="Amino acid permease"/>
    <property type="match status" value="1"/>
</dbReference>
<evidence type="ECO:0000256" key="4">
    <source>
        <dbReference type="ARBA" id="ARBA00022692"/>
    </source>
</evidence>
<dbReference type="AlphaFoldDB" id="A0A1E1LRP3"/>
<feature type="transmembrane region" description="Helical" evidence="8">
    <location>
        <begin position="221"/>
        <end position="241"/>
    </location>
</feature>
<feature type="transmembrane region" description="Helical" evidence="8">
    <location>
        <begin position="166"/>
        <end position="188"/>
    </location>
</feature>
<keyword evidence="4 8" id="KW-0812">Transmembrane</keyword>
<accession>A0A1E1LRP3</accession>
<organism evidence="10 11">
    <name type="scientific">Rhynchosporium graminicola</name>
    <dbReference type="NCBI Taxonomy" id="2792576"/>
    <lineage>
        <taxon>Eukaryota</taxon>
        <taxon>Fungi</taxon>
        <taxon>Dikarya</taxon>
        <taxon>Ascomycota</taxon>
        <taxon>Pezizomycotina</taxon>
        <taxon>Leotiomycetes</taxon>
        <taxon>Helotiales</taxon>
        <taxon>Ploettnerulaceae</taxon>
        <taxon>Rhynchosporium</taxon>
    </lineage>
</organism>
<evidence type="ECO:0000313" key="10">
    <source>
        <dbReference type="EMBL" id="CZT13167.1"/>
    </source>
</evidence>
<evidence type="ECO:0000256" key="7">
    <source>
        <dbReference type="ARBA" id="ARBA00023136"/>
    </source>
</evidence>
<dbReference type="InParanoid" id="A0A1E1LRP3"/>
<protein>
    <submittedName>
        <fullName evidence="10">Probable amino acid transport protein GAP1</fullName>
    </submittedName>
</protein>
<feature type="domain" description="Amino acid permease/ SLC12A" evidence="9">
    <location>
        <begin position="85"/>
        <end position="545"/>
    </location>
</feature>
<feature type="transmembrane region" description="Helical" evidence="8">
    <location>
        <begin position="433"/>
        <end position="457"/>
    </location>
</feature>
<dbReference type="STRING" id="914237.A0A1E1LRP3"/>
<feature type="transmembrane region" description="Helical" evidence="8">
    <location>
        <begin position="521"/>
        <end position="538"/>
    </location>
</feature>
<gene>
    <name evidence="10" type="ORF">RCO7_06334</name>
</gene>
<keyword evidence="7 8" id="KW-0472">Membrane</keyword>
<evidence type="ECO:0000256" key="1">
    <source>
        <dbReference type="ARBA" id="ARBA00004651"/>
    </source>
</evidence>
<reference evidence="11" key="1">
    <citation type="submission" date="2016-03" db="EMBL/GenBank/DDBJ databases">
        <authorList>
            <person name="Ploux O."/>
        </authorList>
    </citation>
    <scope>NUCLEOTIDE SEQUENCE [LARGE SCALE GENOMIC DNA]</scope>
    <source>
        <strain evidence="11">UK7</strain>
    </source>
</reference>
<evidence type="ECO:0000256" key="5">
    <source>
        <dbReference type="ARBA" id="ARBA00022970"/>
    </source>
</evidence>
<dbReference type="Pfam" id="PF00324">
    <property type="entry name" value="AA_permease"/>
    <property type="match status" value="1"/>
</dbReference>
<feature type="transmembrane region" description="Helical" evidence="8">
    <location>
        <begin position="409"/>
        <end position="427"/>
    </location>
</feature>
<dbReference type="InterPro" id="IPR004841">
    <property type="entry name" value="AA-permease/SLC12A_dom"/>
</dbReference>
<dbReference type="Proteomes" id="UP000178129">
    <property type="component" value="Unassembled WGS sequence"/>
</dbReference>
<proteinExistence type="predicted"/>
<evidence type="ECO:0000313" key="11">
    <source>
        <dbReference type="Proteomes" id="UP000178129"/>
    </source>
</evidence>
<evidence type="ECO:0000256" key="2">
    <source>
        <dbReference type="ARBA" id="ARBA00022448"/>
    </source>
</evidence>
<keyword evidence="6 8" id="KW-1133">Transmembrane helix</keyword>
<feature type="transmembrane region" description="Helical" evidence="8">
    <location>
        <begin position="88"/>
        <end position="107"/>
    </location>
</feature>
<dbReference type="InterPro" id="IPR004840">
    <property type="entry name" value="Amino_acid_permease_CS"/>
</dbReference>
<evidence type="ECO:0000256" key="6">
    <source>
        <dbReference type="ARBA" id="ARBA00022989"/>
    </source>
</evidence>
<dbReference type="PANTHER" id="PTHR43341">
    <property type="entry name" value="AMINO ACID PERMEASE"/>
    <property type="match status" value="1"/>
</dbReference>
<name>A0A1E1LRP3_9HELO</name>
<keyword evidence="5" id="KW-0029">Amino-acid transport</keyword>
<dbReference type="NCBIfam" id="TIGR00913">
    <property type="entry name" value="2A0310"/>
    <property type="match status" value="1"/>
</dbReference>
<evidence type="ECO:0000256" key="3">
    <source>
        <dbReference type="ARBA" id="ARBA00022475"/>
    </source>
</evidence>
<comment type="caution">
    <text evidence="10">The sequence shown here is derived from an EMBL/GenBank/DDBJ whole genome shotgun (WGS) entry which is preliminary data.</text>
</comment>
<dbReference type="GO" id="GO:0005886">
    <property type="term" value="C:plasma membrane"/>
    <property type="evidence" value="ECO:0007669"/>
    <property type="project" value="UniProtKB-SubCell"/>
</dbReference>
<evidence type="ECO:0000259" key="9">
    <source>
        <dbReference type="Pfam" id="PF00324"/>
    </source>
</evidence>
<dbReference type="EMBL" id="FJUW01000081">
    <property type="protein sequence ID" value="CZT13167.1"/>
    <property type="molecule type" value="Genomic_DNA"/>
</dbReference>
<sequence>MDDRSIKMENPKTYTASTSTVTPLLITRPKGVKSFPTTKAFDSFRSGPSHGYAPAIGENGRSYNPRAAACNTANTILVRRLRGRHLQMIAIGGSIGTGLFIGTGSALATGGPASLLLAFIMIGAVLFCTVQALGEMAVTFPVAGSFSAFATRFIDPAWGFASGWNYAMQWAITMPLEVMAAAITLEYWKLDLPSWAGITIFLALIIGINLCGVKVYGEAEYTFSILKVTAVIGFIILGVVINCGGTQDSGYIGGKYWSNPGAFHNGFKGFCNILVTAAFSFSGTELVGLAAAETHNPSKALPTAIKQVFWRIALFYIASITIVGLLVPYTDERLIGRNNVDSKASPFIIAIQSAGIQGLDSVMNAVVMIAVLSVANSSMYGATRTLQALGEQGQAPRIFAYVDRKGRPLVAIGICSAIGLLSYLYVTSVQGEAFTWLLALSGLSSIFTWCSICYAHIQFRKAWKEQGNLLTDLVYQSPIGIIGSWIGFLALLAILAAQFWVAISPSGVGSHRSAGEQAVNFFEAYLAMPVVLLFYGFYKIWYRTAWVRVKDIDLQTGRNEFETAHVRRGWKDDESEWPRWKIIYKTLC</sequence>
<keyword evidence="3" id="KW-1003">Cell membrane</keyword>
<dbReference type="Gene3D" id="1.20.1740.10">
    <property type="entry name" value="Amino acid/polyamine transporter I"/>
    <property type="match status" value="1"/>
</dbReference>
<dbReference type="GO" id="GO:0015171">
    <property type="term" value="F:amino acid transmembrane transporter activity"/>
    <property type="evidence" value="ECO:0007669"/>
    <property type="project" value="TreeGrafter"/>
</dbReference>
<comment type="subcellular location">
    <subcellularLocation>
        <location evidence="1">Cell membrane</location>
        <topology evidence="1">Multi-pass membrane protein</topology>
    </subcellularLocation>
</comment>
<dbReference type="PIRSF" id="PIRSF006060">
    <property type="entry name" value="AA_transporter"/>
    <property type="match status" value="1"/>
</dbReference>
<dbReference type="PANTHER" id="PTHR43341:SF1">
    <property type="entry name" value="GENERAL AMINO-ACID PERMEASE GAP1"/>
    <property type="match status" value="1"/>
</dbReference>
<dbReference type="InterPro" id="IPR050524">
    <property type="entry name" value="APC_YAT"/>
</dbReference>
<evidence type="ECO:0000256" key="8">
    <source>
        <dbReference type="SAM" id="Phobius"/>
    </source>
</evidence>